<dbReference type="GO" id="GO:0003678">
    <property type="term" value="F:DNA helicase activity"/>
    <property type="evidence" value="ECO:0007669"/>
    <property type="project" value="InterPro"/>
</dbReference>
<dbReference type="GO" id="GO:0006281">
    <property type="term" value="P:DNA repair"/>
    <property type="evidence" value="ECO:0007669"/>
    <property type="project" value="InterPro"/>
</dbReference>
<keyword evidence="2" id="KW-0067">ATP-binding</keyword>
<dbReference type="InterPro" id="IPR027417">
    <property type="entry name" value="P-loop_NTPase"/>
</dbReference>
<evidence type="ECO:0000313" key="3">
    <source>
        <dbReference type="Proteomes" id="UP000199073"/>
    </source>
</evidence>
<proteinExistence type="predicted"/>
<feature type="domain" description="DNA helicase Pif1-like DEAD-box helicase" evidence="1">
    <location>
        <begin position="65"/>
        <end position="251"/>
    </location>
</feature>
<dbReference type="SUPFAM" id="SSF52540">
    <property type="entry name" value="P-loop containing nucleoside triphosphate hydrolases"/>
    <property type="match status" value="2"/>
</dbReference>
<evidence type="ECO:0000313" key="2">
    <source>
        <dbReference type="EMBL" id="SDP63429.1"/>
    </source>
</evidence>
<reference evidence="2 3" key="1">
    <citation type="submission" date="2016-10" db="EMBL/GenBank/DDBJ databases">
        <authorList>
            <person name="de Groot N.N."/>
        </authorList>
    </citation>
    <scope>NUCLEOTIDE SEQUENCE [LARGE SCALE GENOMIC DNA]</scope>
    <source>
        <strain evidence="2 3">DSM 12130</strain>
    </source>
</reference>
<dbReference type="InterPro" id="IPR051055">
    <property type="entry name" value="PIF1_helicase"/>
</dbReference>
<dbReference type="STRING" id="91360.SAMN05660330_03473"/>
<sequence length="490" mass="54897">MDPFTLIAVATAAGFVFNKMSGSSVREERREFTYSRDLVARLKPDNRSEFDLAAIDVLKEYRLVKKLVDNQFPLVFITGGAGTGKSTFVRWAMKEFAGSVLLGAPTANAAITAGGKTLHSLFQLPTGWIVKSHIKKAPQKREFREAKLLIIDEVSMVTANLLDGISAFLRVNRGVNAPFGGLPVIMVGDMFQLPPVVTKDIVPLYKKIYGSPKFYNARCLQQATYYGVELTRTYRQSDQEFVDILTRLREGVDLKNSVAHLNSRCTITDRVGPGTVWLSPRNREVDFRNSEEMTRLSGTARSYRGLLSGQFSGDRLPAPTDLTVKVGAQIMFTRNDVNKRWINGSIGVVRRLLNDKIFIELAETGKIVDVGRVKWTDYHYFYNKKSNRIDRTRTGSYQQFPLVPAWASTIHKSQGKTIENVHLDLGAGSFETGQTYVALSRCRSLSGLTLSRPLTVADIIVDYESKQFYDGLRQIIKKLPPKKMMQTLAG</sequence>
<keyword evidence="3" id="KW-1185">Reference proteome</keyword>
<dbReference type="InterPro" id="IPR010285">
    <property type="entry name" value="DNA_helicase_pif1-like_DEAD"/>
</dbReference>
<name>A0A1H0UB67_9BACT</name>
<dbReference type="EMBL" id="FNJI01000030">
    <property type="protein sequence ID" value="SDP63429.1"/>
    <property type="molecule type" value="Genomic_DNA"/>
</dbReference>
<evidence type="ECO:0000259" key="1">
    <source>
        <dbReference type="Pfam" id="PF05970"/>
    </source>
</evidence>
<protein>
    <submittedName>
        <fullName evidence="2">PIF1-like helicase</fullName>
    </submittedName>
</protein>
<dbReference type="RefSeq" id="WP_092225116.1">
    <property type="nucleotide sequence ID" value="NZ_FNJI01000030.1"/>
</dbReference>
<organism evidence="2 3">
    <name type="scientific">Desulforhopalus singaporensis</name>
    <dbReference type="NCBI Taxonomy" id="91360"/>
    <lineage>
        <taxon>Bacteria</taxon>
        <taxon>Pseudomonadati</taxon>
        <taxon>Thermodesulfobacteriota</taxon>
        <taxon>Desulfobulbia</taxon>
        <taxon>Desulfobulbales</taxon>
        <taxon>Desulfocapsaceae</taxon>
        <taxon>Desulforhopalus</taxon>
    </lineage>
</organism>
<dbReference type="Gene3D" id="3.40.50.300">
    <property type="entry name" value="P-loop containing nucleotide triphosphate hydrolases"/>
    <property type="match status" value="2"/>
</dbReference>
<keyword evidence="2" id="KW-0547">Nucleotide-binding</keyword>
<dbReference type="GO" id="GO:0000723">
    <property type="term" value="P:telomere maintenance"/>
    <property type="evidence" value="ECO:0007669"/>
    <property type="project" value="InterPro"/>
</dbReference>
<keyword evidence="2" id="KW-0378">Hydrolase</keyword>
<dbReference type="Proteomes" id="UP000199073">
    <property type="component" value="Unassembled WGS sequence"/>
</dbReference>
<gene>
    <name evidence="2" type="ORF">SAMN05660330_03473</name>
</gene>
<dbReference type="CDD" id="cd18809">
    <property type="entry name" value="SF1_C_RecD"/>
    <property type="match status" value="1"/>
</dbReference>
<dbReference type="AlphaFoldDB" id="A0A1H0UB67"/>
<accession>A0A1H0UB67</accession>
<keyword evidence="2" id="KW-0347">Helicase</keyword>
<dbReference type="Pfam" id="PF05970">
    <property type="entry name" value="PIF1"/>
    <property type="match status" value="1"/>
</dbReference>
<dbReference type="PANTHER" id="PTHR47642">
    <property type="entry name" value="ATP-DEPENDENT DNA HELICASE"/>
    <property type="match status" value="1"/>
</dbReference>
<dbReference type="OrthoDB" id="9763659at2"/>